<feature type="transmembrane region" description="Helical" evidence="1">
    <location>
        <begin position="72"/>
        <end position="90"/>
    </location>
</feature>
<keyword evidence="5" id="KW-1185">Reference proteome</keyword>
<evidence type="ECO:0000313" key="5">
    <source>
        <dbReference type="Proteomes" id="UP000199440"/>
    </source>
</evidence>
<dbReference type="Pfam" id="PF16344">
    <property type="entry name" value="FecR_C"/>
    <property type="match status" value="1"/>
</dbReference>
<evidence type="ECO:0000259" key="2">
    <source>
        <dbReference type="Pfam" id="PF04773"/>
    </source>
</evidence>
<dbReference type="InterPro" id="IPR032508">
    <property type="entry name" value="FecR_C"/>
</dbReference>
<proteinExistence type="predicted"/>
<dbReference type="InterPro" id="IPR012373">
    <property type="entry name" value="Ferrdict_sens_TM"/>
</dbReference>
<evidence type="ECO:0000256" key="1">
    <source>
        <dbReference type="SAM" id="Phobius"/>
    </source>
</evidence>
<dbReference type="RefSeq" id="WP_089890882.1">
    <property type="nucleotide sequence ID" value="NZ_FNGV01000007.1"/>
</dbReference>
<reference evidence="4 5" key="1">
    <citation type="submission" date="2016-10" db="EMBL/GenBank/DDBJ databases">
        <authorList>
            <person name="de Groot N.N."/>
        </authorList>
    </citation>
    <scope>NUCLEOTIDE SEQUENCE [LARGE SCALE GENOMIC DNA]</scope>
    <source>
        <strain evidence="4 5">DSM 19886</strain>
    </source>
</reference>
<keyword evidence="1" id="KW-1133">Transmembrane helix</keyword>
<name>A0A1G9S6D6_9FLAO</name>
<dbReference type="EMBL" id="FNGV01000007">
    <property type="protein sequence ID" value="SDM31073.1"/>
    <property type="molecule type" value="Genomic_DNA"/>
</dbReference>
<dbReference type="OrthoDB" id="649666at2"/>
<keyword evidence="1" id="KW-0472">Membrane</keyword>
<organism evidence="4 5">
    <name type="scientific">Kriegella aquimaris</name>
    <dbReference type="NCBI Taxonomy" id="192904"/>
    <lineage>
        <taxon>Bacteria</taxon>
        <taxon>Pseudomonadati</taxon>
        <taxon>Bacteroidota</taxon>
        <taxon>Flavobacteriia</taxon>
        <taxon>Flavobacteriales</taxon>
        <taxon>Flavobacteriaceae</taxon>
        <taxon>Kriegella</taxon>
    </lineage>
</organism>
<dbReference type="Gene3D" id="3.55.50.30">
    <property type="match status" value="1"/>
</dbReference>
<protein>
    <submittedName>
        <fullName evidence="4">FecR family protein</fullName>
    </submittedName>
</protein>
<evidence type="ECO:0000313" key="4">
    <source>
        <dbReference type="EMBL" id="SDM31073.1"/>
    </source>
</evidence>
<dbReference type="PANTHER" id="PTHR30273">
    <property type="entry name" value="PERIPLASMIC SIGNAL SENSOR AND SIGMA FACTOR ACTIVATOR FECR-RELATED"/>
    <property type="match status" value="1"/>
</dbReference>
<dbReference type="STRING" id="192904.SAMN04488514_107131"/>
<feature type="domain" description="FecR protein" evidence="2">
    <location>
        <begin position="171"/>
        <end position="266"/>
    </location>
</feature>
<gene>
    <name evidence="4" type="ORF">SAMN04488514_107131</name>
</gene>
<dbReference type="GO" id="GO:0016989">
    <property type="term" value="F:sigma factor antagonist activity"/>
    <property type="evidence" value="ECO:0007669"/>
    <property type="project" value="TreeGrafter"/>
</dbReference>
<evidence type="ECO:0000259" key="3">
    <source>
        <dbReference type="Pfam" id="PF16344"/>
    </source>
</evidence>
<dbReference type="Pfam" id="PF04773">
    <property type="entry name" value="FecR"/>
    <property type="match status" value="1"/>
</dbReference>
<dbReference type="Proteomes" id="UP000199440">
    <property type="component" value="Unassembled WGS sequence"/>
</dbReference>
<dbReference type="PIRSF" id="PIRSF018266">
    <property type="entry name" value="FecR"/>
    <property type="match status" value="1"/>
</dbReference>
<dbReference type="Gene3D" id="2.60.120.1440">
    <property type="match status" value="1"/>
</dbReference>
<dbReference type="PANTHER" id="PTHR30273:SF2">
    <property type="entry name" value="PROTEIN FECR"/>
    <property type="match status" value="1"/>
</dbReference>
<feature type="domain" description="Protein FecR C-terminal" evidence="3">
    <location>
        <begin position="309"/>
        <end position="376"/>
    </location>
</feature>
<keyword evidence="1" id="KW-0812">Transmembrane</keyword>
<accession>A0A1G9S6D6</accession>
<dbReference type="AlphaFoldDB" id="A0A1G9S6D6"/>
<sequence length="378" mass="43183">MEFKLILKKINNTLEENERIIFDVWYNESSEHRIYFNRVKDHYSKGLDVVDIKKGWDGVSSKIEKKGSRKTYMKYVAAVVFFLGIGSLWLSHTEKIEVPLPNSSSEITENPIQIGTDKATLTLEDGSHITLEKGKSYKTGKASSNGEQLVYNSEEKLPKKLMAQNILTIPRGGQFFVVLADGTKVWINSETQLKYPVAFASNETRQVELVYGEAYFDVSPSSEHNGTHFIVKSEGQQVEVLGTEFNIKSYKGEDQVSTTLVEGKVRVENQSGSKSLTPGHQSRFNRNLKNFVVSKVDVYDEISWKEGLFSFKNRPLEDIMQVLSRWYDVDVVFQTEAIKKLTFNGVFRKTLKLDEILNIIKNTNEVNYEINKKTITMN</sequence>
<dbReference type="InterPro" id="IPR006860">
    <property type="entry name" value="FecR"/>
</dbReference>